<reference evidence="18" key="1">
    <citation type="journal article" date="2021" name="Nat. Commun.">
        <title>Genetic determinants of endophytism in the Arabidopsis root mycobiome.</title>
        <authorList>
            <person name="Mesny F."/>
            <person name="Miyauchi S."/>
            <person name="Thiergart T."/>
            <person name="Pickel B."/>
            <person name="Atanasova L."/>
            <person name="Karlsson M."/>
            <person name="Huettel B."/>
            <person name="Barry K.W."/>
            <person name="Haridas S."/>
            <person name="Chen C."/>
            <person name="Bauer D."/>
            <person name="Andreopoulos W."/>
            <person name="Pangilinan J."/>
            <person name="LaButti K."/>
            <person name="Riley R."/>
            <person name="Lipzen A."/>
            <person name="Clum A."/>
            <person name="Drula E."/>
            <person name="Henrissat B."/>
            <person name="Kohler A."/>
            <person name="Grigoriev I.V."/>
            <person name="Martin F.M."/>
            <person name="Hacquard S."/>
        </authorList>
    </citation>
    <scope>NUCLEOTIDE SEQUENCE</scope>
    <source>
        <strain evidence="18">MPI-SDFR-AT-0068</strain>
    </source>
</reference>
<accession>A0A8K0RWL2</accession>
<evidence type="ECO:0000256" key="10">
    <source>
        <dbReference type="ARBA" id="ARBA00023136"/>
    </source>
</evidence>
<feature type="transmembrane region" description="Helical" evidence="15">
    <location>
        <begin position="172"/>
        <end position="198"/>
    </location>
</feature>
<protein>
    <recommendedName>
        <fullName evidence="17">CFEM domain-containing protein</fullName>
    </recommendedName>
</protein>
<keyword evidence="8 16" id="KW-0732">Signal</keyword>
<feature type="transmembrane region" description="Helical" evidence="15">
    <location>
        <begin position="210"/>
        <end position="232"/>
    </location>
</feature>
<organism evidence="18 19">
    <name type="scientific">Fusarium tricinctum</name>
    <dbReference type="NCBI Taxonomy" id="61284"/>
    <lineage>
        <taxon>Eukaryota</taxon>
        <taxon>Fungi</taxon>
        <taxon>Dikarya</taxon>
        <taxon>Ascomycota</taxon>
        <taxon>Pezizomycotina</taxon>
        <taxon>Sordariomycetes</taxon>
        <taxon>Hypocreomycetidae</taxon>
        <taxon>Hypocreales</taxon>
        <taxon>Nectriaceae</taxon>
        <taxon>Fusarium</taxon>
        <taxon>Fusarium tricinctum species complex</taxon>
    </lineage>
</organism>
<evidence type="ECO:0000256" key="14">
    <source>
        <dbReference type="SAM" id="MobiDB-lite"/>
    </source>
</evidence>
<name>A0A8K0RWL2_9HYPO</name>
<dbReference type="InterPro" id="IPR049326">
    <property type="entry name" value="Rhodopsin_dom_fungi"/>
</dbReference>
<evidence type="ECO:0000259" key="17">
    <source>
        <dbReference type="SMART" id="SM00747"/>
    </source>
</evidence>
<evidence type="ECO:0000256" key="15">
    <source>
        <dbReference type="SAM" id="Phobius"/>
    </source>
</evidence>
<proteinExistence type="inferred from homology"/>
<feature type="compositionally biased region" description="Polar residues" evidence="14">
    <location>
        <begin position="326"/>
        <end position="336"/>
    </location>
</feature>
<evidence type="ECO:0000256" key="1">
    <source>
        <dbReference type="ARBA" id="ARBA00004141"/>
    </source>
</evidence>
<dbReference type="Pfam" id="PF20684">
    <property type="entry name" value="Fung_rhodopsin"/>
    <property type="match status" value="1"/>
</dbReference>
<comment type="subcellular location">
    <subcellularLocation>
        <location evidence="2">Membrane</location>
        <topology evidence="2">Lipid-anchor</topology>
        <topology evidence="2">GPI-anchor</topology>
    </subcellularLocation>
    <subcellularLocation>
        <location evidence="1">Membrane</location>
        <topology evidence="1">Multi-pass membrane protein</topology>
    </subcellularLocation>
    <subcellularLocation>
        <location evidence="3">Secreted</location>
    </subcellularLocation>
</comment>
<evidence type="ECO:0000256" key="9">
    <source>
        <dbReference type="ARBA" id="ARBA00022989"/>
    </source>
</evidence>
<evidence type="ECO:0000256" key="2">
    <source>
        <dbReference type="ARBA" id="ARBA00004589"/>
    </source>
</evidence>
<keyword evidence="7 15" id="KW-0812">Transmembrane</keyword>
<feature type="transmembrane region" description="Helical" evidence="15">
    <location>
        <begin position="252"/>
        <end position="273"/>
    </location>
</feature>
<keyword evidence="9 15" id="KW-1133">Transmembrane helix</keyword>
<dbReference type="SMART" id="SM00747">
    <property type="entry name" value="CFEM"/>
    <property type="match status" value="1"/>
</dbReference>
<keyword evidence="19" id="KW-1185">Reference proteome</keyword>
<keyword evidence="10 15" id="KW-0472">Membrane</keyword>
<evidence type="ECO:0000313" key="18">
    <source>
        <dbReference type="EMBL" id="KAH7245655.1"/>
    </source>
</evidence>
<evidence type="ECO:0000256" key="11">
    <source>
        <dbReference type="ARBA" id="ARBA00023157"/>
    </source>
</evidence>
<feature type="transmembrane region" description="Helical" evidence="15">
    <location>
        <begin position="130"/>
        <end position="152"/>
    </location>
</feature>
<gene>
    <name evidence="18" type="ORF">BKA59DRAFT_493150</name>
</gene>
<evidence type="ECO:0000256" key="6">
    <source>
        <dbReference type="ARBA" id="ARBA00022622"/>
    </source>
</evidence>
<dbReference type="PANTHER" id="PTHR33048">
    <property type="entry name" value="PTH11-LIKE INTEGRAL MEMBRANE PROTEIN (AFU_ORTHOLOGUE AFUA_5G11245)"/>
    <property type="match status" value="1"/>
</dbReference>
<dbReference type="GO" id="GO:0005576">
    <property type="term" value="C:extracellular region"/>
    <property type="evidence" value="ECO:0007669"/>
    <property type="project" value="UniProtKB-SubCell"/>
</dbReference>
<feature type="region of interest" description="Disordered" evidence="14">
    <location>
        <begin position="326"/>
        <end position="353"/>
    </location>
</feature>
<dbReference type="AlphaFoldDB" id="A0A8K0RWL2"/>
<comment type="similarity">
    <text evidence="13">Belongs to the SAT4 family.</text>
</comment>
<keyword evidence="6" id="KW-0325">Glycoprotein</keyword>
<keyword evidence="11" id="KW-1015">Disulfide bond</keyword>
<feature type="domain" description="CFEM" evidence="17">
    <location>
        <begin position="25"/>
        <end position="88"/>
    </location>
</feature>
<keyword evidence="5" id="KW-0964">Secreted</keyword>
<dbReference type="Pfam" id="PF05730">
    <property type="entry name" value="CFEM"/>
    <property type="match status" value="1"/>
</dbReference>
<feature type="compositionally biased region" description="Polar residues" evidence="14">
    <location>
        <begin position="343"/>
        <end position="353"/>
    </location>
</feature>
<evidence type="ECO:0000313" key="19">
    <source>
        <dbReference type="Proteomes" id="UP000813427"/>
    </source>
</evidence>
<evidence type="ECO:0000256" key="8">
    <source>
        <dbReference type="ARBA" id="ARBA00022729"/>
    </source>
</evidence>
<feature type="chain" id="PRO_5035483068" description="CFEM domain-containing protein" evidence="16">
    <location>
        <begin position="20"/>
        <end position="394"/>
    </location>
</feature>
<dbReference type="InterPro" id="IPR008427">
    <property type="entry name" value="Extracellular_membr_CFEM_dom"/>
</dbReference>
<dbReference type="Proteomes" id="UP000813427">
    <property type="component" value="Unassembled WGS sequence"/>
</dbReference>
<comment type="caution">
    <text evidence="18">The sequence shown here is derived from an EMBL/GenBank/DDBJ whole genome shotgun (WGS) entry which is preliminary data.</text>
</comment>
<dbReference type="OrthoDB" id="2496787at2759"/>
<evidence type="ECO:0000256" key="13">
    <source>
        <dbReference type="ARBA" id="ARBA00038359"/>
    </source>
</evidence>
<feature type="transmembrane region" description="Helical" evidence="15">
    <location>
        <begin position="98"/>
        <end position="118"/>
    </location>
</feature>
<evidence type="ECO:0000256" key="4">
    <source>
        <dbReference type="ARBA" id="ARBA00010031"/>
    </source>
</evidence>
<comment type="similarity">
    <text evidence="4">Belongs to the RBT5 family.</text>
</comment>
<dbReference type="InterPro" id="IPR052337">
    <property type="entry name" value="SAT4-like"/>
</dbReference>
<evidence type="ECO:0000256" key="12">
    <source>
        <dbReference type="ARBA" id="ARBA00023288"/>
    </source>
</evidence>
<keyword evidence="6" id="KW-0336">GPI-anchor</keyword>
<evidence type="ECO:0000256" key="3">
    <source>
        <dbReference type="ARBA" id="ARBA00004613"/>
    </source>
</evidence>
<sequence length="394" mass="44067">MNLLLLLVTWACLIPHVFCYDATQFLSQIPQCAGNCLLYLASNSTCGLDVECLCADTKLQTQVKSCVQANCLPIEALSTLKATSIACKYPVRDKHTQFNVLSIVLCVITGVIVGLRFFEKLRYEKKFRLEDCLVAFCFALTLTNTITCFYGLSGNGLGRDTWMFSPTTITTFLMYLYIGQTIYATEVFVTKICVTLFYLRIFPVPNVQRLLWGTVGLSVVCLVAFDVLAIAQCQPISFFWQGWDKLHEGHCIGVNPLGWAIAGVVTIVSILRLRYLVAFGKSSNPLWDSFDAIYWTSIETNVGIWCVCMPDLRILIRKAFPTLKSSVENGSSNPPQGSDPRSRQQGKSMNNKSVHAHETVYKIKSTQGHDRTSSSSMTELVDIRTFTHDTRSMV</sequence>
<evidence type="ECO:0000256" key="5">
    <source>
        <dbReference type="ARBA" id="ARBA00022525"/>
    </source>
</evidence>
<dbReference type="PANTHER" id="PTHR33048:SF143">
    <property type="entry name" value="EXTRACELLULAR MEMBRANE PROTEIN CFEM DOMAIN-CONTAINING PROTEIN-RELATED"/>
    <property type="match status" value="1"/>
</dbReference>
<feature type="signal peptide" evidence="16">
    <location>
        <begin position="1"/>
        <end position="19"/>
    </location>
</feature>
<dbReference type="GO" id="GO:0098552">
    <property type="term" value="C:side of membrane"/>
    <property type="evidence" value="ECO:0007669"/>
    <property type="project" value="UniProtKB-KW"/>
</dbReference>
<keyword evidence="12" id="KW-0449">Lipoprotein</keyword>
<dbReference type="EMBL" id="JAGPXF010000004">
    <property type="protein sequence ID" value="KAH7245655.1"/>
    <property type="molecule type" value="Genomic_DNA"/>
</dbReference>
<evidence type="ECO:0000256" key="7">
    <source>
        <dbReference type="ARBA" id="ARBA00022692"/>
    </source>
</evidence>
<evidence type="ECO:0000256" key="16">
    <source>
        <dbReference type="SAM" id="SignalP"/>
    </source>
</evidence>